<keyword evidence="4" id="KW-1185">Reference proteome</keyword>
<name>A0A401YY89_9ACTN</name>
<gene>
    <name evidence="3" type="ORF">EHYA_07283</name>
</gene>
<organism evidence="3 4">
    <name type="scientific">Embleya hyalina</name>
    <dbReference type="NCBI Taxonomy" id="516124"/>
    <lineage>
        <taxon>Bacteria</taxon>
        <taxon>Bacillati</taxon>
        <taxon>Actinomycetota</taxon>
        <taxon>Actinomycetes</taxon>
        <taxon>Kitasatosporales</taxon>
        <taxon>Streptomycetaceae</taxon>
        <taxon>Embleya</taxon>
    </lineage>
</organism>
<dbReference type="RefSeq" id="WP_126641344.1">
    <property type="nucleotide sequence ID" value="NZ_BIFH01000033.1"/>
</dbReference>
<comment type="caution">
    <text evidence="3">The sequence shown here is derived from an EMBL/GenBank/DDBJ whole genome shotgun (WGS) entry which is preliminary data.</text>
</comment>
<evidence type="ECO:0000313" key="3">
    <source>
        <dbReference type="EMBL" id="GCD99561.1"/>
    </source>
</evidence>
<dbReference type="Proteomes" id="UP000286931">
    <property type="component" value="Unassembled WGS sequence"/>
</dbReference>
<keyword evidence="2" id="KW-0472">Membrane</keyword>
<evidence type="ECO:0000256" key="1">
    <source>
        <dbReference type="SAM" id="MobiDB-lite"/>
    </source>
</evidence>
<evidence type="ECO:0000313" key="4">
    <source>
        <dbReference type="Proteomes" id="UP000286931"/>
    </source>
</evidence>
<dbReference type="EMBL" id="BIFH01000033">
    <property type="protein sequence ID" value="GCD99561.1"/>
    <property type="molecule type" value="Genomic_DNA"/>
</dbReference>
<keyword evidence="2" id="KW-0812">Transmembrane</keyword>
<accession>A0A401YY89</accession>
<dbReference type="OrthoDB" id="4350171at2"/>
<sequence length="244" mass="27048">MELHDVSLPWFLVGVAGAVSSLALPWFQTRTYRRARALDFDESRYGTTPDTVFRVPITPLKVYAEPVAAREVGLPLGVAGAVLFLVFGLWPSMLTWSVCGGVTIVLTPVRRALGLRVTHRIARDVQFRNGPLRDRDGTVIAEQSRPQVVRTWYRHEYRDRPPGEDDLSVAVLGKFWWLAGHLLCWPITLPGTQIVQTAMCQNPAWSLSHVGDDAGAPWLADLGEARTPLQRDTSGKARQTAPDG</sequence>
<dbReference type="AlphaFoldDB" id="A0A401YY89"/>
<keyword evidence="2" id="KW-1133">Transmembrane helix</keyword>
<evidence type="ECO:0000256" key="2">
    <source>
        <dbReference type="SAM" id="Phobius"/>
    </source>
</evidence>
<proteinExistence type="predicted"/>
<protein>
    <submittedName>
        <fullName evidence="3">Uncharacterized protein</fullName>
    </submittedName>
</protein>
<feature type="region of interest" description="Disordered" evidence="1">
    <location>
        <begin position="224"/>
        <end position="244"/>
    </location>
</feature>
<reference evidence="3 4" key="1">
    <citation type="submission" date="2018-12" db="EMBL/GenBank/DDBJ databases">
        <title>Draft genome sequence of Embleya hyalina NBRC 13850T.</title>
        <authorList>
            <person name="Komaki H."/>
            <person name="Hosoyama A."/>
            <person name="Kimura A."/>
            <person name="Ichikawa N."/>
            <person name="Tamura T."/>
        </authorList>
    </citation>
    <scope>NUCLEOTIDE SEQUENCE [LARGE SCALE GENOMIC DNA]</scope>
    <source>
        <strain evidence="3 4">NBRC 13850</strain>
    </source>
</reference>
<feature type="transmembrane region" description="Helical" evidence="2">
    <location>
        <begin position="67"/>
        <end position="87"/>
    </location>
</feature>
<feature type="transmembrane region" description="Helical" evidence="2">
    <location>
        <begin position="6"/>
        <end position="27"/>
    </location>
</feature>